<keyword evidence="11" id="KW-1185">Reference proteome</keyword>
<dbReference type="PANTHER" id="PTHR43353">
    <property type="entry name" value="SUCCINATE-SEMIALDEHYDE DEHYDROGENASE, MITOCHONDRIAL"/>
    <property type="match status" value="1"/>
</dbReference>
<dbReference type="UniPathway" id="UPA00733"/>
<evidence type="ECO:0000256" key="1">
    <source>
        <dbReference type="ARBA" id="ARBA00005176"/>
    </source>
</evidence>
<evidence type="ECO:0000256" key="5">
    <source>
        <dbReference type="ARBA" id="ARBA00052698"/>
    </source>
</evidence>
<sequence length="522" mass="55826">MRPPHRLASVSLVFTARLKPQFIPRHPALRYRMTSTSPFGLKEPSLVRHQAFIDGKWVDAKEGAVIRVTNPATAEELGTVPEMGLAETKEAIKAASKAFKTWSKTTAKHRHDILMKWFALMREHTDDLARLITLENGKPFAEAKGEHAYSSSFVEWFAEEAVRTYGEVVPSAIPNIRNVVVKQPIGVVSILTPWNFPSAMITRKLGAALAAGCTAVIKPPPETPFSALALVELATRAGVPPGVINVVTTQTNVAEVGREMCENTAVKKVSFTGSTPVAKLLYGMAASTLKKVSLEAGGNAPFIVFDDADIDAAIEGVIVCKFRGTGQTCVCANRIYVQSGVYAEFASRLAERVAAFKVGNGLDKDTTHGPLIHERAVEKVQRHVDDAIAQGAQLLLGGARLPGAGSFFAPTVLADVPAGALVNKEETFGPLAALTRFETEEEVIRLANDAPVGLAGYFFSKDAGRVWRVAEALEVGMVGSNTGLISQAAIPFGGVKESGLGREGGHGIEEYMNVKLIAFGGI</sequence>
<dbReference type="PANTHER" id="PTHR43353:SF5">
    <property type="entry name" value="SUCCINATE-SEMIALDEHYDE DEHYDROGENASE, MITOCHONDRIAL"/>
    <property type="match status" value="1"/>
</dbReference>
<dbReference type="NCBIfam" id="TIGR01780">
    <property type="entry name" value="SSADH"/>
    <property type="match status" value="1"/>
</dbReference>
<dbReference type="SUPFAM" id="SSF53720">
    <property type="entry name" value="ALDH-like"/>
    <property type="match status" value="1"/>
</dbReference>
<dbReference type="InterPro" id="IPR010102">
    <property type="entry name" value="Succ_semiAld_DH"/>
</dbReference>
<evidence type="ECO:0000313" key="10">
    <source>
        <dbReference type="EMBL" id="PIL37765.1"/>
    </source>
</evidence>
<feature type="domain" description="Aldehyde dehydrogenase" evidence="9">
    <location>
        <begin position="57"/>
        <end position="516"/>
    </location>
</feature>
<comment type="similarity">
    <text evidence="2 7">Belongs to the aldehyde dehydrogenase family.</text>
</comment>
<dbReference type="EMBL" id="AYKW01000001">
    <property type="protein sequence ID" value="PIL37765.1"/>
    <property type="molecule type" value="Genomic_DNA"/>
</dbReference>
<dbReference type="GO" id="GO:0004777">
    <property type="term" value="F:succinate-semialdehyde dehydrogenase (NAD+) activity"/>
    <property type="evidence" value="ECO:0007669"/>
    <property type="project" value="UniProtKB-UniRule"/>
</dbReference>
<dbReference type="Pfam" id="PF00171">
    <property type="entry name" value="Aldedh"/>
    <property type="match status" value="1"/>
</dbReference>
<proteinExistence type="inferred from homology"/>
<dbReference type="GO" id="GO:0005737">
    <property type="term" value="C:cytoplasm"/>
    <property type="evidence" value="ECO:0007669"/>
    <property type="project" value="TreeGrafter"/>
</dbReference>
<protein>
    <recommendedName>
        <fullName evidence="8">Succinate-semialdehyde dehydrogenase</fullName>
        <ecNumber evidence="8">1.2.1.16</ecNumber>
    </recommendedName>
</protein>
<dbReference type="CDD" id="cd07103">
    <property type="entry name" value="ALDH_F5_SSADH_GabD"/>
    <property type="match status" value="1"/>
</dbReference>
<comment type="caution">
    <text evidence="10">The sequence shown here is derived from an EMBL/GenBank/DDBJ whole genome shotgun (WGS) entry which is preliminary data.</text>
</comment>
<keyword evidence="3 7" id="KW-0560">Oxidoreductase</keyword>
<dbReference type="Gene3D" id="3.40.605.10">
    <property type="entry name" value="Aldehyde Dehydrogenase, Chain A, domain 1"/>
    <property type="match status" value="1"/>
</dbReference>
<evidence type="ECO:0000256" key="6">
    <source>
        <dbReference type="PROSITE-ProRule" id="PRU10007"/>
    </source>
</evidence>
<evidence type="ECO:0000256" key="3">
    <source>
        <dbReference type="ARBA" id="ARBA00023002"/>
    </source>
</evidence>
<evidence type="ECO:0000256" key="7">
    <source>
        <dbReference type="RuleBase" id="RU003345"/>
    </source>
</evidence>
<organism evidence="10 11">
    <name type="scientific">Ganoderma sinense ZZ0214-1</name>
    <dbReference type="NCBI Taxonomy" id="1077348"/>
    <lineage>
        <taxon>Eukaryota</taxon>
        <taxon>Fungi</taxon>
        <taxon>Dikarya</taxon>
        <taxon>Basidiomycota</taxon>
        <taxon>Agaricomycotina</taxon>
        <taxon>Agaricomycetes</taxon>
        <taxon>Polyporales</taxon>
        <taxon>Polyporaceae</taxon>
        <taxon>Ganoderma</taxon>
    </lineage>
</organism>
<dbReference type="AlphaFoldDB" id="A0A2G8SVG7"/>
<dbReference type="InterPro" id="IPR029510">
    <property type="entry name" value="Ald_DH_CS_GLU"/>
</dbReference>
<comment type="pathway">
    <text evidence="1 8">Amino-acid degradation; 4-aminobutanoate degradation.</text>
</comment>
<dbReference type="InterPro" id="IPR015590">
    <property type="entry name" value="Aldehyde_DH_dom"/>
</dbReference>
<dbReference type="GO" id="GO:0036243">
    <property type="term" value="F:succinate-semialdehyde dehydrogenase (NADP+) activity"/>
    <property type="evidence" value="ECO:0007669"/>
    <property type="project" value="RHEA"/>
</dbReference>
<dbReference type="OrthoDB" id="310895at2759"/>
<dbReference type="STRING" id="1077348.A0A2G8SVG7"/>
<dbReference type="Proteomes" id="UP000230002">
    <property type="component" value="Unassembled WGS sequence"/>
</dbReference>
<evidence type="ECO:0000313" key="11">
    <source>
        <dbReference type="Proteomes" id="UP000230002"/>
    </source>
</evidence>
<dbReference type="FunFam" id="3.40.309.10:FF:000004">
    <property type="entry name" value="Succinate-semialdehyde dehydrogenase I"/>
    <property type="match status" value="1"/>
</dbReference>
<feature type="active site" evidence="6">
    <location>
        <position position="295"/>
    </location>
</feature>
<dbReference type="Gene3D" id="3.40.309.10">
    <property type="entry name" value="Aldehyde Dehydrogenase, Chain A, domain 2"/>
    <property type="match status" value="1"/>
</dbReference>
<evidence type="ECO:0000256" key="4">
    <source>
        <dbReference type="ARBA" id="ARBA00050387"/>
    </source>
</evidence>
<dbReference type="InterPro" id="IPR050740">
    <property type="entry name" value="Aldehyde_DH_Superfamily"/>
</dbReference>
<dbReference type="EC" id="1.2.1.16" evidence="8"/>
<evidence type="ECO:0000259" key="9">
    <source>
        <dbReference type="Pfam" id="PF00171"/>
    </source>
</evidence>
<evidence type="ECO:0000256" key="8">
    <source>
        <dbReference type="RuleBase" id="RU365091"/>
    </source>
</evidence>
<dbReference type="GO" id="GO:0009450">
    <property type="term" value="P:gamma-aminobutyric acid catabolic process"/>
    <property type="evidence" value="ECO:0007669"/>
    <property type="project" value="UniProtKB-UniPathway"/>
</dbReference>
<dbReference type="InterPro" id="IPR016162">
    <property type="entry name" value="Ald_DH_N"/>
</dbReference>
<accession>A0A2G8SVG7</accession>
<dbReference type="InterPro" id="IPR016163">
    <property type="entry name" value="Ald_DH_C"/>
</dbReference>
<dbReference type="FunFam" id="3.40.605.10:FF:000005">
    <property type="entry name" value="Succinate-semialdehyde dehydrogenase I"/>
    <property type="match status" value="1"/>
</dbReference>
<evidence type="ECO:0000256" key="2">
    <source>
        <dbReference type="ARBA" id="ARBA00009986"/>
    </source>
</evidence>
<comment type="catalytic activity">
    <reaction evidence="4 8">
        <text>succinate semialdehyde + NADP(+) + H2O = succinate + NADPH + 2 H(+)</text>
        <dbReference type="Rhea" id="RHEA:13213"/>
        <dbReference type="ChEBI" id="CHEBI:15377"/>
        <dbReference type="ChEBI" id="CHEBI:15378"/>
        <dbReference type="ChEBI" id="CHEBI:30031"/>
        <dbReference type="ChEBI" id="CHEBI:57706"/>
        <dbReference type="ChEBI" id="CHEBI:57783"/>
        <dbReference type="ChEBI" id="CHEBI:58349"/>
        <dbReference type="EC" id="1.2.1.16"/>
    </reaction>
</comment>
<reference evidence="10 11" key="1">
    <citation type="journal article" date="2015" name="Sci. Rep.">
        <title>Chromosome-level genome map provides insights into diverse defense mechanisms in the medicinal fungus Ganoderma sinense.</title>
        <authorList>
            <person name="Zhu Y."/>
            <person name="Xu J."/>
            <person name="Sun C."/>
            <person name="Zhou S."/>
            <person name="Xu H."/>
            <person name="Nelson D.R."/>
            <person name="Qian J."/>
            <person name="Song J."/>
            <person name="Luo H."/>
            <person name="Xiang L."/>
            <person name="Li Y."/>
            <person name="Xu Z."/>
            <person name="Ji A."/>
            <person name="Wang L."/>
            <person name="Lu S."/>
            <person name="Hayward A."/>
            <person name="Sun W."/>
            <person name="Li X."/>
            <person name="Schwartz D.C."/>
            <person name="Wang Y."/>
            <person name="Chen S."/>
        </authorList>
    </citation>
    <scope>NUCLEOTIDE SEQUENCE [LARGE SCALE GENOMIC DNA]</scope>
    <source>
        <strain evidence="10 11">ZZ0214-1</strain>
    </source>
</reference>
<name>A0A2G8SVG7_9APHY</name>
<dbReference type="InterPro" id="IPR016161">
    <property type="entry name" value="Ald_DH/histidinol_DH"/>
</dbReference>
<gene>
    <name evidence="10" type="ORF">GSI_01459</name>
</gene>
<comment type="catalytic activity">
    <reaction evidence="5 8">
        <text>succinate semialdehyde + NAD(+) + H2O = succinate + NADH + 2 H(+)</text>
        <dbReference type="Rhea" id="RHEA:13217"/>
        <dbReference type="ChEBI" id="CHEBI:15377"/>
        <dbReference type="ChEBI" id="CHEBI:15378"/>
        <dbReference type="ChEBI" id="CHEBI:30031"/>
        <dbReference type="ChEBI" id="CHEBI:57540"/>
        <dbReference type="ChEBI" id="CHEBI:57706"/>
        <dbReference type="ChEBI" id="CHEBI:57945"/>
        <dbReference type="EC" id="1.2.1.16"/>
    </reaction>
</comment>
<dbReference type="PROSITE" id="PS00687">
    <property type="entry name" value="ALDEHYDE_DEHYDR_GLU"/>
    <property type="match status" value="1"/>
</dbReference>